<keyword evidence="2" id="KW-1185">Reference proteome</keyword>
<accession>E2BSG8</accession>
<dbReference type="InParanoid" id="E2BSG8"/>
<organism evidence="2">
    <name type="scientific">Harpegnathos saltator</name>
    <name type="common">Jerdon's jumping ant</name>
    <dbReference type="NCBI Taxonomy" id="610380"/>
    <lineage>
        <taxon>Eukaryota</taxon>
        <taxon>Metazoa</taxon>
        <taxon>Ecdysozoa</taxon>
        <taxon>Arthropoda</taxon>
        <taxon>Hexapoda</taxon>
        <taxon>Insecta</taxon>
        <taxon>Pterygota</taxon>
        <taxon>Neoptera</taxon>
        <taxon>Endopterygota</taxon>
        <taxon>Hymenoptera</taxon>
        <taxon>Apocrita</taxon>
        <taxon>Aculeata</taxon>
        <taxon>Formicoidea</taxon>
        <taxon>Formicidae</taxon>
        <taxon>Ponerinae</taxon>
        <taxon>Ponerini</taxon>
        <taxon>Harpegnathos</taxon>
    </lineage>
</organism>
<dbReference type="AlphaFoldDB" id="E2BSG8"/>
<gene>
    <name evidence="1" type="ORF">EAI_00345</name>
</gene>
<name>E2BSG8_HARSA</name>
<dbReference type="Proteomes" id="UP000008237">
    <property type="component" value="Unassembled WGS sequence"/>
</dbReference>
<sequence>MVSANEIAGRIIGRGHPAAKDIRGRRVVGHAMPIPDNETETCAIAVSAVVDPDHRSPGSASIKITVIRESQLEIRDWITKSLDLGLLRL</sequence>
<evidence type="ECO:0000313" key="1">
    <source>
        <dbReference type="EMBL" id="EFN81356.1"/>
    </source>
</evidence>
<protein>
    <submittedName>
        <fullName evidence="1">Uncharacterized protein</fullName>
    </submittedName>
</protein>
<dbReference type="EMBL" id="GL450233">
    <property type="protein sequence ID" value="EFN81356.1"/>
    <property type="molecule type" value="Genomic_DNA"/>
</dbReference>
<evidence type="ECO:0000313" key="2">
    <source>
        <dbReference type="Proteomes" id="UP000008237"/>
    </source>
</evidence>
<proteinExistence type="predicted"/>
<reference evidence="1 2" key="1">
    <citation type="journal article" date="2010" name="Science">
        <title>Genomic comparison of the ants Camponotus floridanus and Harpegnathos saltator.</title>
        <authorList>
            <person name="Bonasio R."/>
            <person name="Zhang G."/>
            <person name="Ye C."/>
            <person name="Mutti N.S."/>
            <person name="Fang X."/>
            <person name="Qin N."/>
            <person name="Donahue G."/>
            <person name="Yang P."/>
            <person name="Li Q."/>
            <person name="Li C."/>
            <person name="Zhang P."/>
            <person name="Huang Z."/>
            <person name="Berger S.L."/>
            <person name="Reinberg D."/>
            <person name="Wang J."/>
            <person name="Liebig J."/>
        </authorList>
    </citation>
    <scope>NUCLEOTIDE SEQUENCE [LARGE SCALE GENOMIC DNA]</scope>
    <source>
        <strain evidence="1 2">R22 G/1</strain>
    </source>
</reference>